<organism evidence="10 11">
    <name type="scientific">Shewanella halifaxensis (strain HAW-EB4)</name>
    <dbReference type="NCBI Taxonomy" id="458817"/>
    <lineage>
        <taxon>Bacteria</taxon>
        <taxon>Pseudomonadati</taxon>
        <taxon>Pseudomonadota</taxon>
        <taxon>Gammaproteobacteria</taxon>
        <taxon>Alteromonadales</taxon>
        <taxon>Shewanellaceae</taxon>
        <taxon>Shewanella</taxon>
    </lineage>
</organism>
<dbReference type="Pfam" id="PF12704">
    <property type="entry name" value="MacB_PCD"/>
    <property type="match status" value="1"/>
</dbReference>
<accession>B0TNU0</accession>
<evidence type="ECO:0000256" key="3">
    <source>
        <dbReference type="ARBA" id="ARBA00022692"/>
    </source>
</evidence>
<dbReference type="KEGG" id="shl:Shal_0267"/>
<evidence type="ECO:0000256" key="2">
    <source>
        <dbReference type="ARBA" id="ARBA00022475"/>
    </source>
</evidence>
<evidence type="ECO:0000259" key="9">
    <source>
        <dbReference type="Pfam" id="PF12704"/>
    </source>
</evidence>
<dbReference type="PANTHER" id="PTHR30572:SF4">
    <property type="entry name" value="ABC TRANSPORTER PERMEASE YTRF"/>
    <property type="match status" value="1"/>
</dbReference>
<dbReference type="GO" id="GO:0022857">
    <property type="term" value="F:transmembrane transporter activity"/>
    <property type="evidence" value="ECO:0007669"/>
    <property type="project" value="TreeGrafter"/>
</dbReference>
<feature type="domain" description="MacB-like periplasmic core" evidence="9">
    <location>
        <begin position="19"/>
        <end position="238"/>
    </location>
</feature>
<dbReference type="OrthoDB" id="9770036at2"/>
<dbReference type="STRING" id="458817.Shal_0267"/>
<comment type="similarity">
    <text evidence="6">Belongs to the ABC-4 integral membrane protein family.</text>
</comment>
<evidence type="ECO:0008006" key="12">
    <source>
        <dbReference type="Google" id="ProtNLM"/>
    </source>
</evidence>
<dbReference type="Proteomes" id="UP000001317">
    <property type="component" value="Chromosome"/>
</dbReference>
<feature type="domain" description="ABC3 transporter permease C-terminal" evidence="8">
    <location>
        <begin position="275"/>
        <end position="405"/>
    </location>
</feature>
<dbReference type="Pfam" id="PF02687">
    <property type="entry name" value="FtsX"/>
    <property type="match status" value="1"/>
</dbReference>
<evidence type="ECO:0000256" key="1">
    <source>
        <dbReference type="ARBA" id="ARBA00004651"/>
    </source>
</evidence>
<keyword evidence="5 7" id="KW-0472">Membrane</keyword>
<comment type="subcellular location">
    <subcellularLocation>
        <location evidence="1">Cell membrane</location>
        <topology evidence="1">Multi-pass membrane protein</topology>
    </subcellularLocation>
</comment>
<dbReference type="GO" id="GO:0005886">
    <property type="term" value="C:plasma membrane"/>
    <property type="evidence" value="ECO:0007669"/>
    <property type="project" value="UniProtKB-SubCell"/>
</dbReference>
<feature type="transmembrane region" description="Helical" evidence="7">
    <location>
        <begin position="316"/>
        <end position="338"/>
    </location>
</feature>
<feature type="transmembrane region" description="Helical" evidence="7">
    <location>
        <begin position="20"/>
        <end position="39"/>
    </location>
</feature>
<gene>
    <name evidence="10" type="ordered locus">Shal_0267</name>
</gene>
<keyword evidence="3 7" id="KW-0812">Transmembrane</keyword>
<dbReference type="PANTHER" id="PTHR30572">
    <property type="entry name" value="MEMBRANE COMPONENT OF TRANSPORTER-RELATED"/>
    <property type="match status" value="1"/>
</dbReference>
<dbReference type="HOGENOM" id="CLU_000604_8_6_6"/>
<feature type="transmembrane region" description="Helical" evidence="7">
    <location>
        <begin position="372"/>
        <end position="395"/>
    </location>
</feature>
<reference evidence="10" key="1">
    <citation type="submission" date="2008-01" db="EMBL/GenBank/DDBJ databases">
        <title>Complete sequence of Shewanella halifaxensis HAW-EB4.</title>
        <authorList>
            <consortium name="US DOE Joint Genome Institute"/>
            <person name="Copeland A."/>
            <person name="Lucas S."/>
            <person name="Lapidus A."/>
            <person name="Glavina del Rio T."/>
            <person name="Dalin E."/>
            <person name="Tice H."/>
            <person name="Bruce D."/>
            <person name="Goodwin L."/>
            <person name="Pitluck S."/>
            <person name="Sims D."/>
            <person name="Brettin T."/>
            <person name="Detter J.C."/>
            <person name="Han C."/>
            <person name="Kuske C.R."/>
            <person name="Schmutz J."/>
            <person name="Larimer F."/>
            <person name="Land M."/>
            <person name="Hauser L."/>
            <person name="Kyrpides N."/>
            <person name="Kim E."/>
            <person name="Zhao J.-S."/>
            <person name="Richardson P."/>
        </authorList>
    </citation>
    <scope>NUCLEOTIDE SEQUENCE [LARGE SCALE GENOMIC DNA]</scope>
    <source>
        <strain evidence="10">HAW-EB4</strain>
    </source>
</reference>
<evidence type="ECO:0000256" key="4">
    <source>
        <dbReference type="ARBA" id="ARBA00022989"/>
    </source>
</evidence>
<feature type="transmembrane region" description="Helical" evidence="7">
    <location>
        <begin position="344"/>
        <end position="365"/>
    </location>
</feature>
<proteinExistence type="inferred from homology"/>
<sequence>MNGQILLAWRSLWQHKRRTWLTLGAMIFCNSLLVFMITLQAGTYPMMIENTLRIFSSQLQINQQGYLDEPELRLRILDSSDLVARLELQFPELIVIPRSRGFLLAASEQRSVGMLVNGVAPDKERLASSIPQQIIIGRYLEAGDNNLVVLGERLAKNLQVTVGDELTVMGSTMEGGFAAGVLSIVGIFNSGINELDRTTSQVSLATFQRLFEMPNQVSLLSINAPSMSQVSFYQQQLQSLLQLSSAEAKLTIHDWQQLNPGIKQGIEADLSSAVIMYAVLVLLVILGVMNTQLMAVLERTKEFGIMLAIGTKPSRLFTQVLIETLMMGIIGMLLGALFGGVVAGYFSLVGIALPGMGDIGAQFGIGDRIYPLLSPLSVLIGPVVVCVGSVLISIYPAFKTLGLEPISAMQSK</sequence>
<keyword evidence="2" id="KW-1003">Cell membrane</keyword>
<dbReference type="AlphaFoldDB" id="B0TNU0"/>
<dbReference type="InterPro" id="IPR003838">
    <property type="entry name" value="ABC3_permease_C"/>
</dbReference>
<dbReference type="eggNOG" id="COG4591">
    <property type="taxonomic scope" value="Bacteria"/>
</dbReference>
<keyword evidence="11" id="KW-1185">Reference proteome</keyword>
<evidence type="ECO:0000313" key="10">
    <source>
        <dbReference type="EMBL" id="ABZ74843.1"/>
    </source>
</evidence>
<keyword evidence="4 7" id="KW-1133">Transmembrane helix</keyword>
<evidence type="ECO:0000256" key="7">
    <source>
        <dbReference type="SAM" id="Phobius"/>
    </source>
</evidence>
<evidence type="ECO:0000256" key="6">
    <source>
        <dbReference type="ARBA" id="ARBA00038076"/>
    </source>
</evidence>
<dbReference type="InterPro" id="IPR050250">
    <property type="entry name" value="Macrolide_Exporter_MacB"/>
</dbReference>
<dbReference type="EMBL" id="CP000931">
    <property type="protein sequence ID" value="ABZ74843.1"/>
    <property type="molecule type" value="Genomic_DNA"/>
</dbReference>
<evidence type="ECO:0000313" key="11">
    <source>
        <dbReference type="Proteomes" id="UP000001317"/>
    </source>
</evidence>
<feature type="transmembrane region" description="Helical" evidence="7">
    <location>
        <begin position="274"/>
        <end position="295"/>
    </location>
</feature>
<dbReference type="RefSeq" id="WP_012275398.1">
    <property type="nucleotide sequence ID" value="NC_010334.1"/>
</dbReference>
<evidence type="ECO:0000256" key="5">
    <source>
        <dbReference type="ARBA" id="ARBA00023136"/>
    </source>
</evidence>
<name>B0TNU0_SHEHH</name>
<evidence type="ECO:0000259" key="8">
    <source>
        <dbReference type="Pfam" id="PF02687"/>
    </source>
</evidence>
<protein>
    <recommendedName>
        <fullName evidence="12">ABC3 transporter permease protein domain-containing protein</fullName>
    </recommendedName>
</protein>
<dbReference type="InterPro" id="IPR025857">
    <property type="entry name" value="MacB_PCD"/>
</dbReference>